<dbReference type="HOGENOM" id="CLU_2356475_0_0_4"/>
<dbReference type="OrthoDB" id="570199at2"/>
<name>A0A0D6EUM2_9PROT</name>
<keyword evidence="2" id="KW-1185">Reference proteome</keyword>
<gene>
    <name evidence="1" type="ORF">BN1208_0508</name>
</gene>
<sequence>MMKKQLAKLTKIKLRDVWPHEALDFTKWLALEENLDALSEEIGIDIKLIGTEVSVYKFKRYEDVSLEYVGINKHKGEDVGLFSTTVSNTEYQEMPG</sequence>
<reference evidence="2" key="1">
    <citation type="submission" date="2014-12" db="EMBL/GenBank/DDBJ databases">
        <authorList>
            <person name="Salcher M.M."/>
        </authorList>
    </citation>
    <scope>NUCLEOTIDE SEQUENCE [LARGE SCALE GENOMIC DNA]</scope>
    <source>
        <strain evidence="2">MMS-10A-171</strain>
    </source>
</reference>
<dbReference type="KEGG" id="mbat:BN1208_0508"/>
<evidence type="ECO:0000313" key="1">
    <source>
        <dbReference type="EMBL" id="CEZ19400.1"/>
    </source>
</evidence>
<accession>A0A0D6EUM2</accession>
<dbReference type="EMBL" id="LN827929">
    <property type="protein sequence ID" value="CEZ19400.1"/>
    <property type="molecule type" value="Genomic_DNA"/>
</dbReference>
<dbReference type="Proteomes" id="UP000064007">
    <property type="component" value="Chromosome 1"/>
</dbReference>
<organism evidence="1 2">
    <name type="scientific">Candidatus Methylopumilus planktonicus</name>
    <dbReference type="NCBI Taxonomy" id="1581557"/>
    <lineage>
        <taxon>Bacteria</taxon>
        <taxon>Pseudomonadati</taxon>
        <taxon>Pseudomonadota</taxon>
        <taxon>Betaproteobacteria</taxon>
        <taxon>Nitrosomonadales</taxon>
        <taxon>Methylophilaceae</taxon>
        <taxon>Candidatus Methylopumilus</taxon>
    </lineage>
</organism>
<dbReference type="STRING" id="1581557.BN1208_0508"/>
<dbReference type="RefSeq" id="WP_046487609.1">
    <property type="nucleotide sequence ID" value="NZ_LN827929.1"/>
</dbReference>
<proteinExistence type="predicted"/>
<evidence type="ECO:0000313" key="2">
    <source>
        <dbReference type="Proteomes" id="UP000064007"/>
    </source>
</evidence>
<protein>
    <submittedName>
        <fullName evidence="1">Uncharacterized protein</fullName>
    </submittedName>
</protein>
<dbReference type="AlphaFoldDB" id="A0A0D6EUM2"/>